<evidence type="ECO:0000313" key="2">
    <source>
        <dbReference type="Proteomes" id="UP001497535"/>
    </source>
</evidence>
<evidence type="ECO:0000313" key="1">
    <source>
        <dbReference type="EMBL" id="CAK5090208.1"/>
    </source>
</evidence>
<reference evidence="1" key="1">
    <citation type="submission" date="2023-11" db="EMBL/GenBank/DDBJ databases">
        <authorList>
            <person name="Poullet M."/>
        </authorList>
    </citation>
    <scope>NUCLEOTIDE SEQUENCE</scope>
    <source>
        <strain evidence="1">E1834</strain>
    </source>
</reference>
<dbReference type="EMBL" id="CAVMJV010000081">
    <property type="protein sequence ID" value="CAK5090208.1"/>
    <property type="molecule type" value="Genomic_DNA"/>
</dbReference>
<organism evidence="1 2">
    <name type="scientific">Meloidogyne enterolobii</name>
    <name type="common">Root-knot nematode worm</name>
    <name type="synonym">Meloidogyne mayaguensis</name>
    <dbReference type="NCBI Taxonomy" id="390850"/>
    <lineage>
        <taxon>Eukaryota</taxon>
        <taxon>Metazoa</taxon>
        <taxon>Ecdysozoa</taxon>
        <taxon>Nematoda</taxon>
        <taxon>Chromadorea</taxon>
        <taxon>Rhabditida</taxon>
        <taxon>Tylenchina</taxon>
        <taxon>Tylenchomorpha</taxon>
        <taxon>Tylenchoidea</taxon>
        <taxon>Meloidogynidae</taxon>
        <taxon>Meloidogyninae</taxon>
        <taxon>Meloidogyne</taxon>
    </lineage>
</organism>
<proteinExistence type="predicted"/>
<comment type="caution">
    <text evidence="1">The sequence shown here is derived from an EMBL/GenBank/DDBJ whole genome shotgun (WGS) entry which is preliminary data.</text>
</comment>
<name>A0ACB1AGC5_MELEN</name>
<protein>
    <submittedName>
        <fullName evidence="1">Uncharacterized protein</fullName>
    </submittedName>
</protein>
<gene>
    <name evidence="1" type="ORF">MENTE1834_LOCUS37980</name>
</gene>
<accession>A0ACB1AGC5</accession>
<sequence>MYRRRRQPRKTQRHNRIQLVGGWMANGLGSGFWKEGALDRKLQSNIIFHNATTSSGNVSL</sequence>
<keyword evidence="2" id="KW-1185">Reference proteome</keyword>
<dbReference type="Proteomes" id="UP001497535">
    <property type="component" value="Unassembled WGS sequence"/>
</dbReference>